<protein>
    <submittedName>
        <fullName evidence="2">Uncharacterized protein</fullName>
    </submittedName>
</protein>
<reference evidence="2" key="1">
    <citation type="journal article" date="2023" name="Mol. Phylogenet. Evol.">
        <title>Genome-scale phylogeny and comparative genomics of the fungal order Sordariales.</title>
        <authorList>
            <person name="Hensen N."/>
            <person name="Bonometti L."/>
            <person name="Westerberg I."/>
            <person name="Brannstrom I.O."/>
            <person name="Guillou S."/>
            <person name="Cros-Aarteil S."/>
            <person name="Calhoun S."/>
            <person name="Haridas S."/>
            <person name="Kuo A."/>
            <person name="Mondo S."/>
            <person name="Pangilinan J."/>
            <person name="Riley R."/>
            <person name="LaButti K."/>
            <person name="Andreopoulos B."/>
            <person name="Lipzen A."/>
            <person name="Chen C."/>
            <person name="Yan M."/>
            <person name="Daum C."/>
            <person name="Ng V."/>
            <person name="Clum A."/>
            <person name="Steindorff A."/>
            <person name="Ohm R.A."/>
            <person name="Martin F."/>
            <person name="Silar P."/>
            <person name="Natvig D.O."/>
            <person name="Lalanne C."/>
            <person name="Gautier V."/>
            <person name="Ament-Velasquez S.L."/>
            <person name="Kruys A."/>
            <person name="Hutchinson M.I."/>
            <person name="Powell A.J."/>
            <person name="Barry K."/>
            <person name="Miller A.N."/>
            <person name="Grigoriev I.V."/>
            <person name="Debuchy R."/>
            <person name="Gladieux P."/>
            <person name="Hiltunen Thoren M."/>
            <person name="Johannesson H."/>
        </authorList>
    </citation>
    <scope>NUCLEOTIDE SEQUENCE</scope>
    <source>
        <strain evidence="2">CBS 955.72</strain>
    </source>
</reference>
<dbReference type="EMBL" id="JAUIQD010000001">
    <property type="protein sequence ID" value="KAK3364214.1"/>
    <property type="molecule type" value="Genomic_DNA"/>
</dbReference>
<dbReference type="AlphaFoldDB" id="A0AAJ0HX62"/>
<keyword evidence="3" id="KW-1185">Reference proteome</keyword>
<evidence type="ECO:0000313" key="2">
    <source>
        <dbReference type="EMBL" id="KAK3364214.1"/>
    </source>
</evidence>
<feature type="region of interest" description="Disordered" evidence="1">
    <location>
        <begin position="1"/>
        <end position="100"/>
    </location>
</feature>
<proteinExistence type="predicted"/>
<evidence type="ECO:0000256" key="1">
    <source>
        <dbReference type="SAM" id="MobiDB-lite"/>
    </source>
</evidence>
<feature type="compositionally biased region" description="Basic and acidic residues" evidence="1">
    <location>
        <begin position="9"/>
        <end position="20"/>
    </location>
</feature>
<gene>
    <name evidence="2" type="ORF">B0T25DRAFT_60008</name>
</gene>
<accession>A0AAJ0HX62</accession>
<reference evidence="2" key="2">
    <citation type="submission" date="2023-06" db="EMBL/GenBank/DDBJ databases">
        <authorList>
            <consortium name="Lawrence Berkeley National Laboratory"/>
            <person name="Haridas S."/>
            <person name="Hensen N."/>
            <person name="Bonometti L."/>
            <person name="Westerberg I."/>
            <person name="Brannstrom I.O."/>
            <person name="Guillou S."/>
            <person name="Cros-Aarteil S."/>
            <person name="Calhoun S."/>
            <person name="Kuo A."/>
            <person name="Mondo S."/>
            <person name="Pangilinan J."/>
            <person name="Riley R."/>
            <person name="Labutti K."/>
            <person name="Andreopoulos B."/>
            <person name="Lipzen A."/>
            <person name="Chen C."/>
            <person name="Yanf M."/>
            <person name="Daum C."/>
            <person name="Ng V."/>
            <person name="Clum A."/>
            <person name="Steindorff A."/>
            <person name="Ohm R."/>
            <person name="Martin F."/>
            <person name="Silar P."/>
            <person name="Natvig D."/>
            <person name="Lalanne C."/>
            <person name="Gautier V."/>
            <person name="Ament-Velasquez S.L."/>
            <person name="Kruys A."/>
            <person name="Hutchinson M.I."/>
            <person name="Powell A.J."/>
            <person name="Barry K."/>
            <person name="Miller A.N."/>
            <person name="Grigoriev I.V."/>
            <person name="Debuchy R."/>
            <person name="Gladieux P."/>
            <person name="Thoren M.H."/>
            <person name="Johannesson H."/>
        </authorList>
    </citation>
    <scope>NUCLEOTIDE SEQUENCE</scope>
    <source>
        <strain evidence="2">CBS 955.72</strain>
    </source>
</reference>
<dbReference type="Proteomes" id="UP001275084">
    <property type="component" value="Unassembled WGS sequence"/>
</dbReference>
<evidence type="ECO:0000313" key="3">
    <source>
        <dbReference type="Proteomes" id="UP001275084"/>
    </source>
</evidence>
<comment type="caution">
    <text evidence="2">The sequence shown here is derived from an EMBL/GenBank/DDBJ whole genome shotgun (WGS) entry which is preliminary data.</text>
</comment>
<sequence>MFSINDPGKSIDDWLEDTKAEASYPQDRGFQHTTPFSQSPFSQSPAPGTPNNNGPGPETGATAGRRRKQGPSGPLPEKRQGKKKPTVAMVQQQQQDEKSAAKRIKFTQDMTTKLMVWFNKCKAQGLFSSSKRKDYGTVWETIFLKCVEAWPRYLWNKEAIANKYNSKRKRFVMWKTLLAYLGVSYDWAAHLLVTSEAI</sequence>
<feature type="compositionally biased region" description="Low complexity" evidence="1">
    <location>
        <begin position="35"/>
        <end position="62"/>
    </location>
</feature>
<name>A0AAJ0HX62_9PEZI</name>
<organism evidence="2 3">
    <name type="scientific">Lasiosphaeria hispida</name>
    <dbReference type="NCBI Taxonomy" id="260671"/>
    <lineage>
        <taxon>Eukaryota</taxon>
        <taxon>Fungi</taxon>
        <taxon>Dikarya</taxon>
        <taxon>Ascomycota</taxon>
        <taxon>Pezizomycotina</taxon>
        <taxon>Sordariomycetes</taxon>
        <taxon>Sordariomycetidae</taxon>
        <taxon>Sordariales</taxon>
        <taxon>Lasiosphaeriaceae</taxon>
        <taxon>Lasiosphaeria</taxon>
    </lineage>
</organism>